<keyword evidence="3" id="KW-1185">Reference proteome</keyword>
<accession>A0A024GL18</accession>
<dbReference type="PANTHER" id="PTHR31569:SF4">
    <property type="entry name" value="SWIM-TYPE DOMAIN-CONTAINING PROTEIN"/>
    <property type="match status" value="1"/>
</dbReference>
<organism evidence="2 3">
    <name type="scientific">Albugo candida</name>
    <dbReference type="NCBI Taxonomy" id="65357"/>
    <lineage>
        <taxon>Eukaryota</taxon>
        <taxon>Sar</taxon>
        <taxon>Stramenopiles</taxon>
        <taxon>Oomycota</taxon>
        <taxon>Peronosporomycetes</taxon>
        <taxon>Albuginales</taxon>
        <taxon>Albuginaceae</taxon>
        <taxon>Albugo</taxon>
    </lineage>
</organism>
<reference evidence="2 3" key="1">
    <citation type="submission" date="2012-05" db="EMBL/GenBank/DDBJ databases">
        <title>Recombination and specialization in a pathogen metapopulation.</title>
        <authorList>
            <person name="Gardiner A."/>
            <person name="Kemen E."/>
            <person name="Schultz-Larsen T."/>
            <person name="MacLean D."/>
            <person name="Van Oosterhout C."/>
            <person name="Jones J.D.G."/>
        </authorList>
    </citation>
    <scope>NUCLEOTIDE SEQUENCE [LARGE SCALE GENOMIC DNA]</scope>
    <source>
        <strain evidence="2 3">Ac Nc2</strain>
    </source>
</reference>
<dbReference type="OrthoDB" id="129831at2759"/>
<dbReference type="InterPro" id="IPR018289">
    <property type="entry name" value="MULE_transposase_dom"/>
</dbReference>
<dbReference type="STRING" id="65357.A0A024GL18"/>
<dbReference type="Proteomes" id="UP000053237">
    <property type="component" value="Unassembled WGS sequence"/>
</dbReference>
<gene>
    <name evidence="2" type="ORF">BN9_085940</name>
</gene>
<feature type="domain" description="MULE transposase" evidence="1">
    <location>
        <begin position="19"/>
        <end position="66"/>
    </location>
</feature>
<sequence length="266" mass="29875">MIILYIPAEGASGGLQSSLNQIKSIYNGASSRKVIITDRELALVRAVQEVLPSSNHLLCRWHVENNVLANSKVKFGTSKEFDDSMSDWSHGKILKLLPARGKISKSSMNQSQVYCCTWKRHGLCIRNDLQLHGQSFILPSGILTHLAATETRVYHYLNDRIYDGVVRKLSLFALKKIKDEIKEGLAGNRAATYTHAFEAIYGLPCWHSLSKKIDNDQTLLPSIIHQQWHLSPEITSTVSEDAEKDSETGIVEFRKLCSNLRQLSKA</sequence>
<protein>
    <recommendedName>
        <fullName evidence="1">MULE transposase domain-containing protein</fullName>
    </recommendedName>
</protein>
<dbReference type="AlphaFoldDB" id="A0A024GL18"/>
<dbReference type="PANTHER" id="PTHR31569">
    <property type="entry name" value="SWIM-TYPE DOMAIN-CONTAINING PROTEIN"/>
    <property type="match status" value="1"/>
</dbReference>
<dbReference type="InParanoid" id="A0A024GL18"/>
<evidence type="ECO:0000313" key="2">
    <source>
        <dbReference type="EMBL" id="CCI47587.1"/>
    </source>
</evidence>
<proteinExistence type="predicted"/>
<name>A0A024GL18_9STRA</name>
<evidence type="ECO:0000313" key="3">
    <source>
        <dbReference type="Proteomes" id="UP000053237"/>
    </source>
</evidence>
<comment type="caution">
    <text evidence="2">The sequence shown here is derived from an EMBL/GenBank/DDBJ whole genome shotgun (WGS) entry which is preliminary data.</text>
</comment>
<dbReference type="InterPro" id="IPR052579">
    <property type="entry name" value="Zinc_finger_SWIM"/>
</dbReference>
<dbReference type="Pfam" id="PF10551">
    <property type="entry name" value="MULE"/>
    <property type="match status" value="1"/>
</dbReference>
<evidence type="ECO:0000259" key="1">
    <source>
        <dbReference type="Pfam" id="PF10551"/>
    </source>
</evidence>
<dbReference type="EMBL" id="CAIX01000177">
    <property type="protein sequence ID" value="CCI47587.1"/>
    <property type="molecule type" value="Genomic_DNA"/>
</dbReference>